<dbReference type="AlphaFoldDB" id="A0A897MQS4"/>
<name>A0A897MQS4_9EURY</name>
<sequence length="361" mass="41477">MPIEFGLWRIDNDEFTRVPSGKLDDESRLERLLTKDPNLLGRDLLVIGQQVRTASGNRLDLLGMDADGDLHIIELKRDRTPRDVVAQALDYAGWVRTLTYDDLTEIYNDFDDQRELEEAFSDTLGSHRPEGESGVPEDVNQTHTVTIVASELDAGTERIIQYLAEEYSVPVNAVRFNYYEDDGHEYIGRSWLIDPQDTPEPPTKREPWNGQDYYVSFGHGEHRHWSDARQYGFISGGQGEWYSRTLNQLSIDDRVFVHIPGEGYVGVGTVTQEKTPVTDFEIDTDNSRANILDADLNTPHMGANKDDESLREYLVRIDWIDTHPLTDAYWESGMYANQNTVTKLRNQYTIEHLYQHFDIAE</sequence>
<dbReference type="RefSeq" id="WP_238476950.1">
    <property type="nucleotide sequence ID" value="NZ_CP064786.1"/>
</dbReference>
<dbReference type="EMBL" id="CP064786">
    <property type="protein sequence ID" value="QSG02887.1"/>
    <property type="molecule type" value="Genomic_DNA"/>
</dbReference>
<dbReference type="KEGG" id="hara:AArcS_1677"/>
<proteinExistence type="predicted"/>
<evidence type="ECO:0000313" key="3">
    <source>
        <dbReference type="Proteomes" id="UP000663586"/>
    </source>
</evidence>
<dbReference type="GO" id="GO:0004519">
    <property type="term" value="F:endonuclease activity"/>
    <property type="evidence" value="ECO:0007669"/>
    <property type="project" value="InterPro"/>
</dbReference>
<feature type="domain" description="Endonuclease NucS C-terminal" evidence="1">
    <location>
        <begin position="26"/>
        <end position="92"/>
    </location>
</feature>
<dbReference type="Gene3D" id="3.40.1350.10">
    <property type="match status" value="1"/>
</dbReference>
<organism evidence="2 3">
    <name type="scientific">Natranaeroarchaeum sulfidigenes</name>
    <dbReference type="NCBI Taxonomy" id="2784880"/>
    <lineage>
        <taxon>Archaea</taxon>
        <taxon>Methanobacteriati</taxon>
        <taxon>Methanobacteriota</taxon>
        <taxon>Stenosarchaea group</taxon>
        <taxon>Halobacteria</taxon>
        <taxon>Halobacteriales</taxon>
        <taxon>Natronoarchaeaceae</taxon>
        <taxon>Natranaeroarchaeum</taxon>
    </lineage>
</organism>
<gene>
    <name evidence="2" type="ORF">AArcS_1677</name>
</gene>
<dbReference type="InterPro" id="IPR011856">
    <property type="entry name" value="tRNA_endonuc-like_dom_sf"/>
</dbReference>
<dbReference type="Pfam" id="PF01939">
    <property type="entry name" value="NucS_C"/>
    <property type="match status" value="1"/>
</dbReference>
<evidence type="ECO:0000313" key="2">
    <source>
        <dbReference type="EMBL" id="QSG02887.1"/>
    </source>
</evidence>
<evidence type="ECO:0000259" key="1">
    <source>
        <dbReference type="Pfam" id="PF01939"/>
    </source>
</evidence>
<protein>
    <submittedName>
        <fullName evidence="2">Putative nuclease of the RecB family</fullName>
    </submittedName>
</protein>
<dbReference type="Proteomes" id="UP000663586">
    <property type="component" value="Chromosome"/>
</dbReference>
<dbReference type="InterPro" id="IPR048301">
    <property type="entry name" value="NucS_C"/>
</dbReference>
<reference evidence="2" key="1">
    <citation type="submission" date="2020-11" db="EMBL/GenBank/DDBJ databases">
        <title>Carbohydrate-dependent, anaerobic sulfur respiration: A novel catabolism in halophilic archaea.</title>
        <authorList>
            <person name="Sorokin D.Y."/>
            <person name="Messina E."/>
            <person name="Smedile F."/>
            <person name="La Cono V."/>
            <person name="Hallsworth J.E."/>
            <person name="Yakimov M.M."/>
        </authorList>
    </citation>
    <scope>NUCLEOTIDE SEQUENCE</scope>
    <source>
        <strain evidence="2">AArc-S</strain>
    </source>
</reference>
<accession>A0A897MQS4</accession>
<dbReference type="GeneID" id="70685056"/>
<dbReference type="GO" id="GO:0003676">
    <property type="term" value="F:nucleic acid binding"/>
    <property type="evidence" value="ECO:0007669"/>
    <property type="project" value="InterPro"/>
</dbReference>
<keyword evidence="3" id="KW-1185">Reference proteome</keyword>